<evidence type="ECO:0000256" key="1">
    <source>
        <dbReference type="SAM" id="SignalP"/>
    </source>
</evidence>
<proteinExistence type="predicted"/>
<feature type="signal peptide" evidence="1">
    <location>
        <begin position="1"/>
        <end position="26"/>
    </location>
</feature>
<name>A0AAC9WF96_9CLOT</name>
<dbReference type="Proteomes" id="UP000177894">
    <property type="component" value="Chromosome"/>
</dbReference>
<evidence type="ECO:0000313" key="3">
    <source>
        <dbReference type="EMBL" id="ARE86536.1"/>
    </source>
</evidence>
<gene>
    <name evidence="2" type="ORF">BJL90_09770</name>
    <name evidence="3" type="ORF">CLFO_08580</name>
</gene>
<accession>A0AAC9WF96</accession>
<dbReference type="RefSeq" id="WP_070967210.1">
    <property type="nucleotide sequence ID" value="NZ_CP017603.1"/>
</dbReference>
<reference evidence="3 5" key="2">
    <citation type="submission" date="2017-03" db="EMBL/GenBank/DDBJ databases">
        <title>Complete sequence of Clostridium formicaceticum DSM 92.</title>
        <authorList>
            <person name="Poehlein A."/>
            <person name="Karl M."/>
            <person name="Bengelsdorf F.R."/>
            <person name="Duerre P."/>
            <person name="Daniel R."/>
        </authorList>
    </citation>
    <scope>NUCLEOTIDE SEQUENCE [LARGE SCALE GENOMIC DNA]</scope>
    <source>
        <strain evidence="3 5">DSM 92</strain>
    </source>
</reference>
<sequence>MKKFNLFIVTFLIALIFSASITAVFATVAEGEKKDLTVNGTSYWNQSYIQLWGSKIVARSKVSLKSGSSLPVGYLGVLSRMYKDDGVLKTANAEWEYNSSPAFSYDVPTTYISDSGTYYSYGLTRIFNGSGYTQHTTNRSPSLKLD</sequence>
<protein>
    <submittedName>
        <fullName evidence="3">Uncharacterized protein</fullName>
    </submittedName>
</protein>
<feature type="chain" id="PRO_5042251930" evidence="1">
    <location>
        <begin position="27"/>
        <end position="146"/>
    </location>
</feature>
<reference evidence="2 4" key="1">
    <citation type="submission" date="2016-10" db="EMBL/GenBank/DDBJ databases">
        <title>Complete Genome Sequence of Acetogen Clostridium formicoaceticum ATCC 27076.</title>
        <authorList>
            <person name="Bao T."/>
            <person name="Cheng C."/>
            <person name="Zhao J."/>
            <person name="Yang S.-T."/>
            <person name="Wang J."/>
            <person name="Wang M."/>
        </authorList>
    </citation>
    <scope>NUCLEOTIDE SEQUENCE [LARGE SCALE GENOMIC DNA]</scope>
    <source>
        <strain evidence="2 4">ATCC 27076</strain>
    </source>
</reference>
<dbReference type="EMBL" id="CP020559">
    <property type="protein sequence ID" value="ARE86536.1"/>
    <property type="molecule type" value="Genomic_DNA"/>
</dbReference>
<dbReference type="EMBL" id="CP017603">
    <property type="protein sequence ID" value="AOY76164.1"/>
    <property type="molecule type" value="Genomic_DNA"/>
</dbReference>
<organism evidence="3 5">
    <name type="scientific">Clostridium formicaceticum</name>
    <dbReference type="NCBI Taxonomy" id="1497"/>
    <lineage>
        <taxon>Bacteria</taxon>
        <taxon>Bacillati</taxon>
        <taxon>Bacillota</taxon>
        <taxon>Clostridia</taxon>
        <taxon>Eubacteriales</taxon>
        <taxon>Clostridiaceae</taxon>
        <taxon>Clostridium</taxon>
    </lineage>
</organism>
<evidence type="ECO:0000313" key="5">
    <source>
        <dbReference type="Proteomes" id="UP000192478"/>
    </source>
</evidence>
<evidence type="ECO:0000313" key="2">
    <source>
        <dbReference type="EMBL" id="AOY76164.1"/>
    </source>
</evidence>
<keyword evidence="4" id="KW-1185">Reference proteome</keyword>
<keyword evidence="1" id="KW-0732">Signal</keyword>
<dbReference type="KEGG" id="cfm:BJL90_09770"/>
<dbReference type="AlphaFoldDB" id="A0AAC9WF96"/>
<evidence type="ECO:0000313" key="4">
    <source>
        <dbReference type="Proteomes" id="UP000177894"/>
    </source>
</evidence>
<dbReference type="Proteomes" id="UP000192478">
    <property type="component" value="Chromosome"/>
</dbReference>